<accession>A0A5B7IY65</accession>
<sequence length="90" mass="10062">MNRLEAHPFTPSKLTPAHPFSVFLFIPPQNPTEKCSTKTWRGRSDRWNGECFTASWLAAVAVAGCEQHSEHLSKHAFTLFLVAGLLSFTC</sequence>
<protein>
    <submittedName>
        <fullName evidence="1">Uncharacterized protein</fullName>
    </submittedName>
</protein>
<proteinExistence type="predicted"/>
<reference evidence="1 2" key="1">
    <citation type="submission" date="2019-05" db="EMBL/GenBank/DDBJ databases">
        <title>Another draft genome of Portunus trituberculatus and its Hox gene families provides insights of decapod evolution.</title>
        <authorList>
            <person name="Jeong J.-H."/>
            <person name="Song I."/>
            <person name="Kim S."/>
            <person name="Choi T."/>
            <person name="Kim D."/>
            <person name="Ryu S."/>
            <person name="Kim W."/>
        </authorList>
    </citation>
    <scope>NUCLEOTIDE SEQUENCE [LARGE SCALE GENOMIC DNA]</scope>
    <source>
        <tissue evidence="1">Muscle</tissue>
    </source>
</reference>
<keyword evidence="2" id="KW-1185">Reference proteome</keyword>
<evidence type="ECO:0000313" key="2">
    <source>
        <dbReference type="Proteomes" id="UP000324222"/>
    </source>
</evidence>
<dbReference type="EMBL" id="VSRR010071925">
    <property type="protein sequence ID" value="MPC86586.1"/>
    <property type="molecule type" value="Genomic_DNA"/>
</dbReference>
<dbReference type="Proteomes" id="UP000324222">
    <property type="component" value="Unassembled WGS sequence"/>
</dbReference>
<dbReference type="AlphaFoldDB" id="A0A5B7IY65"/>
<organism evidence="1 2">
    <name type="scientific">Portunus trituberculatus</name>
    <name type="common">Swimming crab</name>
    <name type="synonym">Neptunus trituberculatus</name>
    <dbReference type="NCBI Taxonomy" id="210409"/>
    <lineage>
        <taxon>Eukaryota</taxon>
        <taxon>Metazoa</taxon>
        <taxon>Ecdysozoa</taxon>
        <taxon>Arthropoda</taxon>
        <taxon>Crustacea</taxon>
        <taxon>Multicrustacea</taxon>
        <taxon>Malacostraca</taxon>
        <taxon>Eumalacostraca</taxon>
        <taxon>Eucarida</taxon>
        <taxon>Decapoda</taxon>
        <taxon>Pleocyemata</taxon>
        <taxon>Brachyura</taxon>
        <taxon>Eubrachyura</taxon>
        <taxon>Portunoidea</taxon>
        <taxon>Portunidae</taxon>
        <taxon>Portuninae</taxon>
        <taxon>Portunus</taxon>
    </lineage>
</organism>
<evidence type="ECO:0000313" key="1">
    <source>
        <dbReference type="EMBL" id="MPC86586.1"/>
    </source>
</evidence>
<comment type="caution">
    <text evidence="1">The sequence shown here is derived from an EMBL/GenBank/DDBJ whole genome shotgun (WGS) entry which is preliminary data.</text>
</comment>
<name>A0A5B7IY65_PORTR</name>
<gene>
    <name evidence="1" type="ORF">E2C01_081420</name>
</gene>